<dbReference type="Proteomes" id="UP000823882">
    <property type="component" value="Unassembled WGS sequence"/>
</dbReference>
<sequence>MLELLAPAGSPEAVTAAVQAGADAVYLGFGDFNARRNAKNFTLEELTQAVSYCHVRGVKVYLTLNTLLTDRELPAAAETAAQAAQAGVDAVLIQDLGVLRMLRQAAPRLAVHGSTQLTVHSLEGVRRCAELGMTRVVLSRELSREAIEYICLRSPIEIEVFAHGALCMCYSGQCFFSSVIGGRSGNRGLCAQPCRLAYGWGRKADGHPLSLKDMSLAGHLQELRKLGVKCVKLEGRMKRPEYVSIVTGIYARAIHEDREPTAEELRQLEAAFSRQGFTDGYYLDQKGPEMFGVRQEGEDPRELFAQARTQYLSGERQRVDVTFYAMVRPGEPLQVGVQDGEGRTATAAGPVPEPARTKALDREAVEKQLSRTGGTPYRCEKVRALVEPGLSAPVAALNALRREVLEDLTRQRGTPAPTEVGAFHAGVRYENRREHPVLTCSLSRAEQLTRELCALGPALVSLPAAEAAAHPEAVELALSQGCRVGVTLPRVCWDREREALERDLEAVRSLGATDALVGTLDLMDAARSAGLTLRGDFGLHVFNAQALKALKHLGFASATASFELKLAQIRDLSKCIDLEVIVYGRLPLMLTENCIVKNHFGRCNCQEAPMLTDRKGERFPVVRAPGCRSEILNAKTLFLADKPEYRRAGAWAARLLFTTEDPQTCVRAAERYLGRGNWAPRDFTRGLYYRDVE</sequence>
<dbReference type="InterPro" id="IPR001539">
    <property type="entry name" value="Peptidase_U32"/>
</dbReference>
<dbReference type="SUPFAM" id="SSF51569">
    <property type="entry name" value="Aldolase"/>
    <property type="match status" value="1"/>
</dbReference>
<dbReference type="Pfam" id="PF01136">
    <property type="entry name" value="Peptidase_U32"/>
    <property type="match status" value="2"/>
</dbReference>
<organism evidence="3 4">
    <name type="scientific">Candidatus Intestinimonas pullistercoris</name>
    <dbReference type="NCBI Taxonomy" id="2838623"/>
    <lineage>
        <taxon>Bacteria</taxon>
        <taxon>Bacillati</taxon>
        <taxon>Bacillota</taxon>
        <taxon>Clostridia</taxon>
        <taxon>Eubacteriales</taxon>
        <taxon>Intestinimonas</taxon>
    </lineage>
</organism>
<evidence type="ECO:0000313" key="3">
    <source>
        <dbReference type="EMBL" id="HJC40632.1"/>
    </source>
</evidence>
<dbReference type="AlphaFoldDB" id="A0A9D2SZA5"/>
<evidence type="ECO:0000256" key="1">
    <source>
        <dbReference type="SAM" id="MobiDB-lite"/>
    </source>
</evidence>
<accession>A0A9D2SZA5</accession>
<dbReference type="PANTHER" id="PTHR30217:SF10">
    <property type="entry name" value="23S RRNA 5-HYDROXYCYTIDINE C2501 SYNTHASE"/>
    <property type="match status" value="1"/>
</dbReference>
<reference evidence="3" key="2">
    <citation type="submission" date="2021-04" db="EMBL/GenBank/DDBJ databases">
        <authorList>
            <person name="Gilroy R."/>
        </authorList>
    </citation>
    <scope>NUCLEOTIDE SEQUENCE</scope>
    <source>
        <strain evidence="3">CHK186-1790</strain>
    </source>
</reference>
<dbReference type="EMBL" id="DWWJ01000070">
    <property type="protein sequence ID" value="HJC40632.1"/>
    <property type="molecule type" value="Genomic_DNA"/>
</dbReference>
<name>A0A9D2SZA5_9FIRM</name>
<comment type="caution">
    <text evidence="3">The sequence shown here is derived from an EMBL/GenBank/DDBJ whole genome shotgun (WGS) entry which is preliminary data.</text>
</comment>
<evidence type="ECO:0000313" key="4">
    <source>
        <dbReference type="Proteomes" id="UP000823882"/>
    </source>
</evidence>
<reference evidence="3" key="1">
    <citation type="journal article" date="2021" name="PeerJ">
        <title>Extensive microbial diversity within the chicken gut microbiome revealed by metagenomics and culture.</title>
        <authorList>
            <person name="Gilroy R."/>
            <person name="Ravi A."/>
            <person name="Getino M."/>
            <person name="Pursley I."/>
            <person name="Horton D.L."/>
            <person name="Alikhan N.F."/>
            <person name="Baker D."/>
            <person name="Gharbi K."/>
            <person name="Hall N."/>
            <person name="Watson M."/>
            <person name="Adriaenssens E.M."/>
            <person name="Foster-Nyarko E."/>
            <person name="Jarju S."/>
            <person name="Secka A."/>
            <person name="Antonio M."/>
            <person name="Oren A."/>
            <person name="Chaudhuri R.R."/>
            <person name="La Ragione R."/>
            <person name="Hildebrand F."/>
            <person name="Pallen M.J."/>
        </authorList>
    </citation>
    <scope>NUCLEOTIDE SEQUENCE</scope>
    <source>
        <strain evidence="3">CHK186-1790</strain>
    </source>
</reference>
<dbReference type="InterPro" id="IPR020988">
    <property type="entry name" value="Pept_U32_collagenase"/>
</dbReference>
<dbReference type="Pfam" id="PF12392">
    <property type="entry name" value="DUF3656"/>
    <property type="match status" value="1"/>
</dbReference>
<feature type="domain" description="Peptidase U32 collagenase" evidence="2">
    <location>
        <begin position="302"/>
        <end position="412"/>
    </location>
</feature>
<feature type="region of interest" description="Disordered" evidence="1">
    <location>
        <begin position="334"/>
        <end position="353"/>
    </location>
</feature>
<proteinExistence type="predicted"/>
<dbReference type="InterPro" id="IPR051454">
    <property type="entry name" value="RNA/ubiquinone_mod_enzymes"/>
</dbReference>
<protein>
    <submittedName>
        <fullName evidence="3">U32 family peptidase</fullName>
    </submittedName>
</protein>
<dbReference type="PANTHER" id="PTHR30217">
    <property type="entry name" value="PEPTIDASE U32 FAMILY"/>
    <property type="match status" value="1"/>
</dbReference>
<gene>
    <name evidence="3" type="ORF">H9701_03640</name>
</gene>
<evidence type="ECO:0000259" key="2">
    <source>
        <dbReference type="Pfam" id="PF12392"/>
    </source>
</evidence>